<dbReference type="GO" id="GO:0006412">
    <property type="term" value="P:translation"/>
    <property type="evidence" value="ECO:0007669"/>
    <property type="project" value="InterPro"/>
</dbReference>
<comment type="caution">
    <text evidence="16">The sequence shown here is derived from an EMBL/GenBank/DDBJ whole genome shotgun (WGS) entry which is preliminary data.</text>
</comment>
<evidence type="ECO:0000256" key="3">
    <source>
        <dbReference type="ARBA" id="ARBA00022630"/>
    </source>
</evidence>
<evidence type="ECO:0000256" key="2">
    <source>
        <dbReference type="ARBA" id="ARBA00006471"/>
    </source>
</evidence>
<keyword evidence="7 14" id="KW-0521">NADP</keyword>
<dbReference type="GO" id="GO:0034354">
    <property type="term" value="P:'de novo' NAD+ biosynthetic process from L-tryptophan"/>
    <property type="evidence" value="ECO:0007669"/>
    <property type="project" value="UniProtKB-UniRule"/>
</dbReference>
<keyword evidence="4 14" id="KW-0662">Pyridine nucleotide biosynthesis</keyword>
<dbReference type="PANTHER" id="PTHR46028">
    <property type="entry name" value="KYNURENINE 3-MONOOXYGENASE"/>
    <property type="match status" value="1"/>
</dbReference>
<keyword evidence="3 14" id="KW-0285">Flavoprotein</keyword>
<dbReference type="PANTHER" id="PTHR46028:SF2">
    <property type="entry name" value="KYNURENINE 3-MONOOXYGENASE"/>
    <property type="match status" value="1"/>
</dbReference>
<dbReference type="SUPFAM" id="SSF51905">
    <property type="entry name" value="FAD/NAD(P)-binding domain"/>
    <property type="match status" value="1"/>
</dbReference>
<keyword evidence="12" id="KW-0687">Ribonucleoprotein</keyword>
<dbReference type="Gene3D" id="3.50.50.60">
    <property type="entry name" value="FAD/NAD(P)-binding domain"/>
    <property type="match status" value="1"/>
</dbReference>
<protein>
    <recommendedName>
        <fullName evidence="14">Kynurenine 3-monooxygenase</fullName>
        <ecNumber evidence="14">1.14.13.9</ecNumber>
    </recommendedName>
    <alternativeName>
        <fullName evidence="14">Biosynthesis of nicotinic acid protein 4</fullName>
    </alternativeName>
    <alternativeName>
        <fullName evidence="14">Kynurenine 3-hydroxylase</fullName>
    </alternativeName>
</protein>
<dbReference type="GO" id="GO:0070189">
    <property type="term" value="P:kynurenine metabolic process"/>
    <property type="evidence" value="ECO:0007669"/>
    <property type="project" value="TreeGrafter"/>
</dbReference>
<dbReference type="Gene3D" id="3.30.1490.10">
    <property type="match status" value="1"/>
</dbReference>
<dbReference type="GO" id="GO:0071949">
    <property type="term" value="F:FAD binding"/>
    <property type="evidence" value="ECO:0007669"/>
    <property type="project" value="InterPro"/>
</dbReference>
<comment type="pathway">
    <text evidence="14">Cofactor biosynthesis; NAD(+) biosynthesis; quinolinate from L-kynurenine: step 1/3.</text>
</comment>
<dbReference type="GO" id="GO:0005840">
    <property type="term" value="C:ribosome"/>
    <property type="evidence" value="ECO:0007669"/>
    <property type="project" value="UniProtKB-KW"/>
</dbReference>
<dbReference type="GO" id="GO:0004502">
    <property type="term" value="F:kynurenine 3-monooxygenase activity"/>
    <property type="evidence" value="ECO:0007669"/>
    <property type="project" value="UniProtKB-UniRule"/>
</dbReference>
<dbReference type="InterPro" id="IPR035987">
    <property type="entry name" value="Ribosomal_uS8_sf"/>
</dbReference>
<comment type="function">
    <text evidence="14">Catalyzes the hydroxylation of L-kynurenine (L-Kyn) to form 3-hydroxy-L-kynurenine (L-3OHKyn). Required for synthesis of quinolinic acid.</text>
</comment>
<evidence type="ECO:0000256" key="7">
    <source>
        <dbReference type="ARBA" id="ARBA00022857"/>
    </source>
</evidence>
<comment type="cofactor">
    <cofactor evidence="1 14">
        <name>FAD</name>
        <dbReference type="ChEBI" id="CHEBI:57692"/>
    </cofactor>
</comment>
<sequence length="643" mass="71465">MVKPQKIVVVGAGPVGSLAALYAAQRGHEVEVYELRPDLRDPSTIPLNFTKSINLAISERGINAMRHAGQPGLLDHVMSTTIPMRGRMIHGRGPTGALFEQSQDYDVKGRAIHAIDRAGLNKRLLDILDNMPNVKLFFNHKLTGADYRECKAWFEVADAKSSEESRPKEIDISFDLMIGADGAHSAVRYHLMKFTRMNYQQEYIDTLWCEFQLKPVKTDETADPMAKFRISPNHLHIWPGKDFMFIAIPSDDGSFTCTLFMPSKDFSDLENNPASVPAFFDSHFPGVTDLIPGDELIESFNTNPHLPLISLKCKPYHYGSSCVIVGDAAHAMVPFYGQGMNAGMEDVRILFSILDKHAQIDESNDPASESSKPEPAFQRSLALAEYSAVRPADAHAINDLALQNYVEMRSSVLSKRYRLRKYLEEMMSVYFPRLGWQTKYSRVSFSNEGYLDVINKSDAQGKILSRCLLVNQKTPPIMPSVTNIANMCSHLQNASKARLGITSVKNCKYNLQLALALHRSGFFSAIYRSGPHPPTLEQMVSEPPVPVTNANVARMRLWLGLKYWDGKPVLAKANAISTPKRLMTANIAELARLARGFPTKVDGGVVPGLNLGECMFVSTSKGMLEVREALARKQGGLLVCRVS</sequence>
<evidence type="ECO:0000256" key="6">
    <source>
        <dbReference type="ARBA" id="ARBA00022827"/>
    </source>
</evidence>
<dbReference type="GO" id="GO:0019805">
    <property type="term" value="P:quinolinate biosynthetic process"/>
    <property type="evidence" value="ECO:0007669"/>
    <property type="project" value="UniProtKB-UniRule"/>
</dbReference>
<keyword evidence="14" id="KW-0472">Membrane</keyword>
<evidence type="ECO:0000313" key="17">
    <source>
        <dbReference type="Proteomes" id="UP000593570"/>
    </source>
</evidence>
<dbReference type="InterPro" id="IPR002938">
    <property type="entry name" value="FAD-bd"/>
</dbReference>
<dbReference type="InterPro" id="IPR027545">
    <property type="entry name" value="Kynurenine_monooxygenase"/>
</dbReference>
<evidence type="ECO:0000256" key="9">
    <source>
        <dbReference type="ARBA" id="ARBA00023002"/>
    </source>
</evidence>
<evidence type="ECO:0000256" key="12">
    <source>
        <dbReference type="ARBA" id="ARBA00023274"/>
    </source>
</evidence>
<dbReference type="FunFam" id="3.30.1370.30:FF:000006">
    <property type="entry name" value="40S ribosomal protein S8"/>
    <property type="match status" value="1"/>
</dbReference>
<dbReference type="GO" id="GO:1990904">
    <property type="term" value="C:ribonucleoprotein complex"/>
    <property type="evidence" value="ECO:0007669"/>
    <property type="project" value="UniProtKB-KW"/>
</dbReference>
<dbReference type="HAMAP" id="MF_01971">
    <property type="entry name" value="Kynurenine_monooxygenase"/>
    <property type="match status" value="1"/>
</dbReference>
<organism evidence="16 17">
    <name type="scientific">Fusarium oxysporum f. sp. conglutinans</name>
    <dbReference type="NCBI Taxonomy" id="100902"/>
    <lineage>
        <taxon>Eukaryota</taxon>
        <taxon>Fungi</taxon>
        <taxon>Dikarya</taxon>
        <taxon>Ascomycota</taxon>
        <taxon>Pezizomycotina</taxon>
        <taxon>Sordariomycetes</taxon>
        <taxon>Hypocreomycetidae</taxon>
        <taxon>Hypocreales</taxon>
        <taxon>Nectriaceae</taxon>
        <taxon>Fusarium</taxon>
        <taxon>Fusarium oxysporum species complex</taxon>
    </lineage>
</organism>
<keyword evidence="8" id="KW-0689">Ribosomal protein</keyword>
<keyword evidence="5 14" id="KW-1000">Mitochondrion outer membrane</keyword>
<feature type="domain" description="FAD-binding" evidence="15">
    <location>
        <begin position="7"/>
        <end position="356"/>
    </location>
</feature>
<comment type="subcellular location">
    <subcellularLocation>
        <location evidence="14">Mitochondrion outer membrane</location>
    </subcellularLocation>
</comment>
<keyword evidence="6 14" id="KW-0274">FAD</keyword>
<keyword evidence="10 14" id="KW-0503">Monooxygenase</keyword>
<evidence type="ECO:0000256" key="14">
    <source>
        <dbReference type="HAMAP-Rule" id="MF_03018"/>
    </source>
</evidence>
<dbReference type="Proteomes" id="UP000593570">
    <property type="component" value="Unassembled WGS sequence"/>
</dbReference>
<reference evidence="16 17" key="1">
    <citation type="journal article" date="2020" name="bioRxiv">
        <title>A chromosome-scale genome assembly for the Fusarium oxysporum strain Fo5176 to establish a model Arabidopsis-fungal pathosystem.</title>
        <authorList>
            <person name="Fokkens L."/>
            <person name="Guo L."/>
            <person name="Dora S."/>
            <person name="Wang B."/>
            <person name="Ye K."/>
            <person name="Sanchez-Rodriguez C."/>
            <person name="Croll D."/>
        </authorList>
    </citation>
    <scope>NUCLEOTIDE SEQUENCE [LARGE SCALE GENOMIC DNA]</scope>
    <source>
        <strain evidence="16 17">Fo5176</strain>
    </source>
</reference>
<dbReference type="InterPro" id="IPR036188">
    <property type="entry name" value="FAD/NAD-bd_sf"/>
</dbReference>
<evidence type="ECO:0000256" key="10">
    <source>
        <dbReference type="ARBA" id="ARBA00023033"/>
    </source>
</evidence>
<dbReference type="SUPFAM" id="SSF56047">
    <property type="entry name" value="Ribosomal protein S8"/>
    <property type="match status" value="1"/>
</dbReference>
<dbReference type="Pfam" id="PF00410">
    <property type="entry name" value="Ribosomal_S8"/>
    <property type="match status" value="1"/>
</dbReference>
<gene>
    <name evidence="14" type="primary">BNA4</name>
    <name evidence="16" type="ORF">HZS61_000402</name>
</gene>
<dbReference type="GO" id="GO:0005741">
    <property type="term" value="C:mitochondrial outer membrane"/>
    <property type="evidence" value="ECO:0007669"/>
    <property type="project" value="UniProtKB-SubCell"/>
</dbReference>
<dbReference type="GO" id="GO:0003735">
    <property type="term" value="F:structural constituent of ribosome"/>
    <property type="evidence" value="ECO:0007669"/>
    <property type="project" value="InterPro"/>
</dbReference>
<evidence type="ECO:0000256" key="5">
    <source>
        <dbReference type="ARBA" id="ARBA00022787"/>
    </source>
</evidence>
<evidence type="ECO:0000313" key="16">
    <source>
        <dbReference type="EMBL" id="KAF6529090.1"/>
    </source>
</evidence>
<comment type="similarity">
    <text evidence="2">Belongs to the universal ribosomal protein uS8 family.</text>
</comment>
<accession>A0A8H6H4J5</accession>
<dbReference type="EC" id="1.14.13.9" evidence="14"/>
<dbReference type="UniPathway" id="UPA00253">
    <property type="reaction ID" value="UER00328"/>
</dbReference>
<evidence type="ECO:0000259" key="15">
    <source>
        <dbReference type="Pfam" id="PF01494"/>
    </source>
</evidence>
<comment type="catalytic activity">
    <reaction evidence="13 14">
        <text>L-kynurenine + NADPH + O2 + H(+) = 3-hydroxy-L-kynurenine + NADP(+) + H2O</text>
        <dbReference type="Rhea" id="RHEA:20545"/>
        <dbReference type="ChEBI" id="CHEBI:15377"/>
        <dbReference type="ChEBI" id="CHEBI:15378"/>
        <dbReference type="ChEBI" id="CHEBI:15379"/>
        <dbReference type="ChEBI" id="CHEBI:57783"/>
        <dbReference type="ChEBI" id="CHEBI:57959"/>
        <dbReference type="ChEBI" id="CHEBI:58125"/>
        <dbReference type="ChEBI" id="CHEBI:58349"/>
        <dbReference type="EC" id="1.14.13.9"/>
    </reaction>
</comment>
<evidence type="ECO:0000256" key="8">
    <source>
        <dbReference type="ARBA" id="ARBA00022980"/>
    </source>
</evidence>
<evidence type="ECO:0000256" key="4">
    <source>
        <dbReference type="ARBA" id="ARBA00022642"/>
    </source>
</evidence>
<dbReference type="PRINTS" id="PR00420">
    <property type="entry name" value="RNGMNOXGNASE"/>
</dbReference>
<dbReference type="GO" id="GO:0043420">
    <property type="term" value="P:anthranilate metabolic process"/>
    <property type="evidence" value="ECO:0007669"/>
    <property type="project" value="UniProtKB-UniRule"/>
</dbReference>
<keyword evidence="9 14" id="KW-0560">Oxidoreductase</keyword>
<dbReference type="EMBL" id="JACDXP010000001">
    <property type="protein sequence ID" value="KAF6529090.1"/>
    <property type="molecule type" value="Genomic_DNA"/>
</dbReference>
<dbReference type="AlphaFoldDB" id="A0A8H6H4J5"/>
<dbReference type="GO" id="GO:0006569">
    <property type="term" value="P:L-tryptophan catabolic process"/>
    <property type="evidence" value="ECO:0007669"/>
    <property type="project" value="UniProtKB-UniRule"/>
</dbReference>
<evidence type="ECO:0000256" key="13">
    <source>
        <dbReference type="ARBA" id="ARBA00047818"/>
    </source>
</evidence>
<dbReference type="InterPro" id="IPR000630">
    <property type="entry name" value="Ribosomal_uS8"/>
</dbReference>
<evidence type="ECO:0000256" key="11">
    <source>
        <dbReference type="ARBA" id="ARBA00023128"/>
    </source>
</evidence>
<dbReference type="Pfam" id="PF01494">
    <property type="entry name" value="FAD_binding_3"/>
    <property type="match status" value="1"/>
</dbReference>
<name>A0A8H6H4J5_FUSOX</name>
<keyword evidence="11 14" id="KW-0496">Mitochondrion</keyword>
<comment type="similarity">
    <text evidence="14">Belongs to the aromatic-ring hydroxylase family. KMO subfamily.</text>
</comment>
<evidence type="ECO:0000256" key="1">
    <source>
        <dbReference type="ARBA" id="ARBA00001974"/>
    </source>
</evidence>
<dbReference type="FunFam" id="3.50.50.60:FF:000129">
    <property type="entry name" value="Kynurenine 3-monooxygenase"/>
    <property type="match status" value="1"/>
</dbReference>
<proteinExistence type="inferred from homology"/>